<sequence length="66" mass="7006">MQINEGTIDRIIRIVLGIALIGFGYATQGVIGTVMLVAGFVPLGTGILGWCPLYSVFGFSTCPMKK</sequence>
<keyword evidence="1" id="KW-0472">Membrane</keyword>
<protein>
    <submittedName>
        <fullName evidence="3">DUF2892 domain-containing protein</fullName>
    </submittedName>
</protein>
<dbReference type="Pfam" id="PF11127">
    <property type="entry name" value="YgaP-like_TM"/>
    <property type="match status" value="1"/>
</dbReference>
<gene>
    <name evidence="3" type="ORF">DLM77_15895</name>
</gene>
<keyword evidence="4" id="KW-1185">Reference proteome</keyword>
<keyword evidence="1" id="KW-0812">Transmembrane</keyword>
<accession>A0ABX9M0S6</accession>
<evidence type="ECO:0000313" key="3">
    <source>
        <dbReference type="EMBL" id="RHX78804.1"/>
    </source>
</evidence>
<evidence type="ECO:0000256" key="1">
    <source>
        <dbReference type="SAM" id="Phobius"/>
    </source>
</evidence>
<feature type="domain" description="Inner membrane protein YgaP-like transmembrane" evidence="2">
    <location>
        <begin position="1"/>
        <end position="65"/>
    </location>
</feature>
<evidence type="ECO:0000259" key="2">
    <source>
        <dbReference type="Pfam" id="PF11127"/>
    </source>
</evidence>
<dbReference type="RefSeq" id="WP_118957241.1">
    <property type="nucleotide sequence ID" value="NZ_JACCKC010000005.1"/>
</dbReference>
<reference evidence="4" key="1">
    <citation type="submission" date="2018-05" db="EMBL/GenBank/DDBJ databases">
        <title>Leptospira yasudae sp. nov. and Leptospira stimsonii sp. nov., two pathogenic species of the genus Leptospira isolated from environmental sources.</title>
        <authorList>
            <person name="Casanovas-Massana A."/>
            <person name="Hamond C."/>
            <person name="Santos L.A."/>
            <person name="Hacker K.P."/>
            <person name="Balassiano I."/>
            <person name="Medeiros M.A."/>
            <person name="Reis M.G."/>
            <person name="Ko A.I."/>
            <person name="Wunder E.A."/>
        </authorList>
    </citation>
    <scope>NUCLEOTIDE SEQUENCE [LARGE SCALE GENOMIC DNA]</scope>
    <source>
        <strain evidence="4">B21</strain>
    </source>
</reference>
<dbReference type="Proteomes" id="UP000285569">
    <property type="component" value="Unassembled WGS sequence"/>
</dbReference>
<dbReference type="InterPro" id="IPR021309">
    <property type="entry name" value="YgaP-like_TM"/>
</dbReference>
<organism evidence="3 4">
    <name type="scientific">Leptospira yasudae</name>
    <dbReference type="NCBI Taxonomy" id="2202201"/>
    <lineage>
        <taxon>Bacteria</taxon>
        <taxon>Pseudomonadati</taxon>
        <taxon>Spirochaetota</taxon>
        <taxon>Spirochaetia</taxon>
        <taxon>Leptospirales</taxon>
        <taxon>Leptospiraceae</taxon>
        <taxon>Leptospira</taxon>
    </lineage>
</organism>
<name>A0ABX9M0S6_9LEPT</name>
<evidence type="ECO:0000313" key="4">
    <source>
        <dbReference type="Proteomes" id="UP000285569"/>
    </source>
</evidence>
<reference evidence="3 4" key="2">
    <citation type="journal article" date="2020" name="Int. J. Syst. Evol. Microbiol.">
        <title>Leptospira yasudae sp. nov. and Leptospira stimsonii sp. nov., two new species of the pathogenic group isolated from environmental sources.</title>
        <authorList>
            <person name="Casanovas-Massana A."/>
            <person name="Hamond C."/>
            <person name="Santos L.A."/>
            <person name="de Oliveira D."/>
            <person name="Hacker K.P."/>
            <person name="Balassiano I."/>
            <person name="Costa F."/>
            <person name="Medeiros M.A."/>
            <person name="Reis M.G."/>
            <person name="Ko A.I."/>
            <person name="Wunder E.A."/>
        </authorList>
    </citation>
    <scope>NUCLEOTIDE SEQUENCE [LARGE SCALE GENOMIC DNA]</scope>
    <source>
        <strain evidence="3 4">B21</strain>
    </source>
</reference>
<feature type="transmembrane region" description="Helical" evidence="1">
    <location>
        <begin position="12"/>
        <end position="31"/>
    </location>
</feature>
<keyword evidence="1" id="KW-1133">Transmembrane helix</keyword>
<dbReference type="EMBL" id="QHCR01000007">
    <property type="protein sequence ID" value="RHX78804.1"/>
    <property type="molecule type" value="Genomic_DNA"/>
</dbReference>
<feature type="transmembrane region" description="Helical" evidence="1">
    <location>
        <begin position="37"/>
        <end position="57"/>
    </location>
</feature>
<comment type="caution">
    <text evidence="3">The sequence shown here is derived from an EMBL/GenBank/DDBJ whole genome shotgun (WGS) entry which is preliminary data.</text>
</comment>
<proteinExistence type="predicted"/>